<reference evidence="3" key="4">
    <citation type="submission" date="2024-02" db="EMBL/GenBank/DDBJ databases">
        <title>Comparative genomics of Cryptococcus and Kwoniella reveals pathogenesis evolution and contrasting modes of karyotype evolution via chromosome fusion or intercentromeric recombination.</title>
        <authorList>
            <person name="Coelho M.A."/>
            <person name="David-Palma M."/>
            <person name="Shea T."/>
            <person name="Bowers K."/>
            <person name="McGinley-Smith S."/>
            <person name="Mohammad A.W."/>
            <person name="Gnirke A."/>
            <person name="Yurkov A.M."/>
            <person name="Nowrousian M."/>
            <person name="Sun S."/>
            <person name="Cuomo C.A."/>
            <person name="Heitman J."/>
        </authorList>
    </citation>
    <scope>NUCLEOTIDE SEQUENCE</scope>
    <source>
        <strain evidence="3">CBS 10737</strain>
    </source>
</reference>
<proteinExistence type="predicted"/>
<evidence type="ECO:0000313" key="2">
    <source>
        <dbReference type="EMBL" id="OCF51867.1"/>
    </source>
</evidence>
<reference evidence="3" key="2">
    <citation type="submission" date="2013-07" db="EMBL/GenBank/DDBJ databases">
        <authorList>
            <consortium name="The Broad Institute Genome Sequencing Platform"/>
            <person name="Cuomo C."/>
            <person name="Litvintseva A."/>
            <person name="Chen Y."/>
            <person name="Heitman J."/>
            <person name="Sun S."/>
            <person name="Springer D."/>
            <person name="Dromer F."/>
            <person name="Young S.K."/>
            <person name="Zeng Q."/>
            <person name="Gargeya S."/>
            <person name="Fitzgerald M."/>
            <person name="Abouelleil A."/>
            <person name="Alvarado L."/>
            <person name="Berlin A.M."/>
            <person name="Chapman S.B."/>
            <person name="Dewar J."/>
            <person name="Goldberg J."/>
            <person name="Griggs A."/>
            <person name="Gujja S."/>
            <person name="Hansen M."/>
            <person name="Howarth C."/>
            <person name="Imamovic A."/>
            <person name="Larimer J."/>
            <person name="McCowan C."/>
            <person name="Murphy C."/>
            <person name="Pearson M."/>
            <person name="Priest M."/>
            <person name="Roberts A."/>
            <person name="Saif S."/>
            <person name="Shea T."/>
            <person name="Sykes S."/>
            <person name="Wortman J."/>
            <person name="Nusbaum C."/>
            <person name="Birren B."/>
        </authorList>
    </citation>
    <scope>NUCLEOTIDE SEQUENCE</scope>
    <source>
        <strain evidence="3">CBS 10737</strain>
    </source>
</reference>
<dbReference type="EMBL" id="CP144524">
    <property type="protein sequence ID" value="WWC71090.1"/>
    <property type="molecule type" value="Genomic_DNA"/>
</dbReference>
<feature type="region of interest" description="Disordered" evidence="1">
    <location>
        <begin position="75"/>
        <end position="133"/>
    </location>
</feature>
<feature type="compositionally biased region" description="Basic and acidic residues" evidence="1">
    <location>
        <begin position="76"/>
        <end position="90"/>
    </location>
</feature>
<evidence type="ECO:0000313" key="4">
    <source>
        <dbReference type="Proteomes" id="UP000094020"/>
    </source>
</evidence>
<sequence>MSLPSALQPNNLSDREDASIMTNLSISRTAYSGISENLHETIDKPGIPPDIPPFGDQEERYDWITSILRVVAHGITRQEEDSLHAHKSSGEMEDEKNGPGSQELDTSKSALAIETWNSSRFRRNRNRRRRSHP</sequence>
<feature type="compositionally biased region" description="Basic residues" evidence="1">
    <location>
        <begin position="120"/>
        <end position="133"/>
    </location>
</feature>
<name>A0A1B9I8I6_9TREE</name>
<keyword evidence="4" id="KW-1185">Reference proteome</keyword>
<evidence type="ECO:0000256" key="1">
    <source>
        <dbReference type="SAM" id="MobiDB-lite"/>
    </source>
</evidence>
<feature type="compositionally biased region" description="Polar residues" evidence="1">
    <location>
        <begin position="99"/>
        <end position="109"/>
    </location>
</feature>
<gene>
    <name evidence="2" type="ORF">I206_02583</name>
    <name evidence="3" type="ORF">I206_105043</name>
</gene>
<reference evidence="2" key="3">
    <citation type="submission" date="2016-07" db="EMBL/GenBank/DDBJ databases">
        <title>Evolution of pathogenesis and genome organization in the Tremellales.</title>
        <authorList>
            <person name="Cuomo C."/>
            <person name="Litvintseva A."/>
            <person name="Heitman J."/>
            <person name="Chen Y."/>
            <person name="Sun S."/>
            <person name="Springer D."/>
            <person name="Dromer F."/>
            <person name="Young S."/>
            <person name="Zeng Q."/>
            <person name="Chapman S."/>
            <person name="Gujja S."/>
            <person name="Saif S."/>
            <person name="Birren B."/>
        </authorList>
    </citation>
    <scope>NUCLEOTIDE SEQUENCE</scope>
    <source>
        <strain evidence="2">CBS 10737</strain>
    </source>
</reference>
<accession>A0A1B9I8I6</accession>
<organism evidence="2">
    <name type="scientific">Kwoniella pini CBS 10737</name>
    <dbReference type="NCBI Taxonomy" id="1296096"/>
    <lineage>
        <taxon>Eukaryota</taxon>
        <taxon>Fungi</taxon>
        <taxon>Dikarya</taxon>
        <taxon>Basidiomycota</taxon>
        <taxon>Agaricomycotina</taxon>
        <taxon>Tremellomycetes</taxon>
        <taxon>Tremellales</taxon>
        <taxon>Cryptococcaceae</taxon>
        <taxon>Kwoniella</taxon>
    </lineage>
</organism>
<reference evidence="2" key="1">
    <citation type="submission" date="2013-07" db="EMBL/GenBank/DDBJ databases">
        <title>The Genome Sequence of Cryptococcus pinus CBS10737.</title>
        <authorList>
            <consortium name="The Broad Institute Genome Sequencing Platform"/>
            <person name="Cuomo C."/>
            <person name="Litvintseva A."/>
            <person name="Chen Y."/>
            <person name="Heitman J."/>
            <person name="Sun S."/>
            <person name="Springer D."/>
            <person name="Dromer F."/>
            <person name="Young S.K."/>
            <person name="Zeng Q."/>
            <person name="Gargeya S."/>
            <person name="Fitzgerald M."/>
            <person name="Abouelleil A."/>
            <person name="Alvarado L."/>
            <person name="Berlin A.M."/>
            <person name="Chapman S.B."/>
            <person name="Dewar J."/>
            <person name="Goldberg J."/>
            <person name="Griggs A."/>
            <person name="Gujja S."/>
            <person name="Hansen M."/>
            <person name="Howarth C."/>
            <person name="Imamovic A."/>
            <person name="Larimer J."/>
            <person name="McCowan C."/>
            <person name="Murphy C."/>
            <person name="Pearson M."/>
            <person name="Priest M."/>
            <person name="Roberts A."/>
            <person name="Saif S."/>
            <person name="Shea T."/>
            <person name="Sykes S."/>
            <person name="Wortman J."/>
            <person name="Nusbaum C."/>
            <person name="Birren B."/>
        </authorList>
    </citation>
    <scope>NUCLEOTIDE SEQUENCE [LARGE SCALE GENOMIC DNA]</scope>
    <source>
        <strain evidence="2">CBS 10737</strain>
    </source>
</reference>
<dbReference type="GeneID" id="30170952"/>
<dbReference type="RefSeq" id="XP_019013086.1">
    <property type="nucleotide sequence ID" value="XM_019154346.1"/>
</dbReference>
<dbReference type="Proteomes" id="UP000094020">
    <property type="component" value="Chromosome 6"/>
</dbReference>
<dbReference type="EMBL" id="KV700115">
    <property type="protein sequence ID" value="OCF51867.1"/>
    <property type="molecule type" value="Genomic_DNA"/>
</dbReference>
<dbReference type="AlphaFoldDB" id="A0A1B9I8I6"/>
<dbReference type="KEGG" id="kpin:30170952"/>
<evidence type="ECO:0000313" key="3">
    <source>
        <dbReference type="EMBL" id="WWC71090.1"/>
    </source>
</evidence>
<protein>
    <submittedName>
        <fullName evidence="2">Uncharacterized protein</fullName>
    </submittedName>
</protein>